<feature type="signal peptide" evidence="1">
    <location>
        <begin position="1"/>
        <end position="28"/>
    </location>
</feature>
<evidence type="ECO:0000313" key="5">
    <source>
        <dbReference type="Proteomes" id="UP000622638"/>
    </source>
</evidence>
<organism evidence="3 4">
    <name type="scientific">Pseudoduganella buxea</name>
    <dbReference type="NCBI Taxonomy" id="1949069"/>
    <lineage>
        <taxon>Bacteria</taxon>
        <taxon>Pseudomonadati</taxon>
        <taxon>Pseudomonadota</taxon>
        <taxon>Betaproteobacteria</taxon>
        <taxon>Burkholderiales</taxon>
        <taxon>Oxalobacteraceae</taxon>
        <taxon>Telluria group</taxon>
        <taxon>Pseudoduganella</taxon>
    </lineage>
</organism>
<dbReference type="Proteomes" id="UP000430634">
    <property type="component" value="Unassembled WGS sequence"/>
</dbReference>
<comment type="caution">
    <text evidence="3">The sequence shown here is derived from an EMBL/GenBank/DDBJ whole genome shotgun (WGS) entry which is preliminary data.</text>
</comment>
<protein>
    <submittedName>
        <fullName evidence="3">Uncharacterized protein</fullName>
    </submittedName>
</protein>
<accession>A0A6I3T1K0</accession>
<evidence type="ECO:0000313" key="3">
    <source>
        <dbReference type="EMBL" id="MTV55373.1"/>
    </source>
</evidence>
<reference evidence="2" key="1">
    <citation type="journal article" date="2014" name="Int. J. Syst. Evol. Microbiol.">
        <title>Complete genome of a new Firmicutes species belonging to the dominant human colonic microbiota ('Ruminococcus bicirculans') reveals two chromosomes and a selective capacity to utilize plant glucans.</title>
        <authorList>
            <consortium name="NISC Comparative Sequencing Program"/>
            <person name="Wegmann U."/>
            <person name="Louis P."/>
            <person name="Goesmann A."/>
            <person name="Henrissat B."/>
            <person name="Duncan S.H."/>
            <person name="Flint H.J."/>
        </authorList>
    </citation>
    <scope>NUCLEOTIDE SEQUENCE</scope>
    <source>
        <strain evidence="2">CGMCC 1.15931</strain>
    </source>
</reference>
<dbReference type="AlphaFoldDB" id="A0A6I3T1K0"/>
<reference evidence="3 4" key="3">
    <citation type="submission" date="2019-11" db="EMBL/GenBank/DDBJ databases">
        <title>Type strains purchased from KCTC, JCM and DSMZ.</title>
        <authorList>
            <person name="Lu H."/>
        </authorList>
    </citation>
    <scope>NUCLEOTIDE SEQUENCE [LARGE SCALE GENOMIC DNA]</scope>
    <source>
        <strain evidence="3 4">KCTC 52429</strain>
    </source>
</reference>
<evidence type="ECO:0000256" key="1">
    <source>
        <dbReference type="SAM" id="SignalP"/>
    </source>
</evidence>
<dbReference type="OrthoDB" id="8746353at2"/>
<evidence type="ECO:0000313" key="4">
    <source>
        <dbReference type="Proteomes" id="UP000430634"/>
    </source>
</evidence>
<proteinExistence type="predicted"/>
<feature type="chain" id="PRO_5026043614" evidence="1">
    <location>
        <begin position="29"/>
        <end position="311"/>
    </location>
</feature>
<name>A0A6I3T1K0_9BURK</name>
<gene>
    <name evidence="2" type="ORF">GCM10011572_38990</name>
    <name evidence="3" type="ORF">GM672_21855</name>
</gene>
<keyword evidence="1" id="KW-0732">Signal</keyword>
<dbReference type="EMBL" id="BMKG01000018">
    <property type="protein sequence ID" value="GGC13804.1"/>
    <property type="molecule type" value="Genomic_DNA"/>
</dbReference>
<dbReference type="RefSeq" id="WP_155472647.1">
    <property type="nucleotide sequence ID" value="NZ_BMKG01000018.1"/>
</dbReference>
<reference evidence="5" key="2">
    <citation type="journal article" date="2019" name="Int. J. Syst. Evol. Microbiol.">
        <title>The Global Catalogue of Microorganisms (GCM) 10K type strain sequencing project: providing services to taxonomists for standard genome sequencing and annotation.</title>
        <authorList>
            <consortium name="The Broad Institute Genomics Platform"/>
            <consortium name="The Broad Institute Genome Sequencing Center for Infectious Disease"/>
            <person name="Wu L."/>
            <person name="Ma J."/>
        </authorList>
    </citation>
    <scope>NUCLEOTIDE SEQUENCE [LARGE SCALE GENOMIC DNA]</scope>
    <source>
        <strain evidence="5">CGMCC 1.15931</strain>
    </source>
</reference>
<dbReference type="EMBL" id="WNKZ01000082">
    <property type="protein sequence ID" value="MTV55373.1"/>
    <property type="molecule type" value="Genomic_DNA"/>
</dbReference>
<sequence>MPRKAACLAVAAMLQCLGPASLGQPAIAAPASDAAAYIARQGWTPFDSKVRPRMPAGDLAPLMYYRQGSAVPSCALLARRAGGLDFFEILAAEPGEDYPHCSAIHDGASFPFAGKSYLVVPYTSRDTRDESYTAFFYLSTGKDGRHAVENALNDAVAPGLGRLAASDGIRGAKADLIRRSEPALQLLERDFIADGGKAFAILKDKAGHRCTFVVETKGDLARYGSELFGGGRCRGVLASGRFDTPAATYFLGLFRADGPATKLALFAVPKSGGAAQAEPGLAAEALRAGRTGDIRTAKAFLRRATASHSPQ</sequence>
<evidence type="ECO:0000313" key="2">
    <source>
        <dbReference type="EMBL" id="GGC13804.1"/>
    </source>
</evidence>
<reference evidence="2" key="4">
    <citation type="submission" date="2024-05" db="EMBL/GenBank/DDBJ databases">
        <authorList>
            <person name="Sun Q."/>
            <person name="Zhou Y."/>
        </authorList>
    </citation>
    <scope>NUCLEOTIDE SEQUENCE</scope>
    <source>
        <strain evidence="2">CGMCC 1.15931</strain>
    </source>
</reference>
<dbReference type="Proteomes" id="UP000622638">
    <property type="component" value="Unassembled WGS sequence"/>
</dbReference>
<keyword evidence="5" id="KW-1185">Reference proteome</keyword>